<dbReference type="EMBL" id="VLKI01000013">
    <property type="protein sequence ID" value="TWH83138.1"/>
    <property type="molecule type" value="Genomic_DNA"/>
</dbReference>
<protein>
    <submittedName>
        <fullName evidence="2">Uncharacterized protein</fullName>
    </submittedName>
</protein>
<dbReference type="Pfam" id="PF17329">
    <property type="entry name" value="DUF5367"/>
    <property type="match status" value="1"/>
</dbReference>
<sequence>MYFIINITWGFLLWISATILFILFGLIFLIPGQVFLVITTFILAIPLITIATNAYNYIRKISGSGRILAAVQIALSGIILDILSIIYFAKVFQNLTNDSLPLFAAWLLWAYNLILLSSFTKKLRLNDAI</sequence>
<evidence type="ECO:0000256" key="1">
    <source>
        <dbReference type="SAM" id="Phobius"/>
    </source>
</evidence>
<feature type="transmembrane region" description="Helical" evidence="1">
    <location>
        <begin position="100"/>
        <end position="119"/>
    </location>
</feature>
<keyword evidence="1" id="KW-1133">Transmembrane helix</keyword>
<dbReference type="InterPro" id="IPR020509">
    <property type="entry name" value="Uncharacterised_YnzE"/>
</dbReference>
<gene>
    <name evidence="2" type="ORF">IQ19_03873</name>
</gene>
<keyword evidence="1" id="KW-0472">Membrane</keyword>
<evidence type="ECO:0000313" key="3">
    <source>
        <dbReference type="Proteomes" id="UP000318667"/>
    </source>
</evidence>
<dbReference type="GeneID" id="65404997"/>
<feature type="transmembrane region" description="Helical" evidence="1">
    <location>
        <begin position="67"/>
        <end position="88"/>
    </location>
</feature>
<keyword evidence="1" id="KW-0812">Transmembrane</keyword>
<name>A0A562JJ54_9BACI</name>
<feature type="transmembrane region" description="Helical" evidence="1">
    <location>
        <begin position="7"/>
        <end position="28"/>
    </location>
</feature>
<dbReference type="AlphaFoldDB" id="A0A562JJ54"/>
<dbReference type="Proteomes" id="UP000318667">
    <property type="component" value="Unassembled WGS sequence"/>
</dbReference>
<keyword evidence="3" id="KW-1185">Reference proteome</keyword>
<accession>A0A562JJ54</accession>
<proteinExistence type="predicted"/>
<dbReference type="RefSeq" id="WP_277875352.1">
    <property type="nucleotide sequence ID" value="NZ_CBCSDC010000013.1"/>
</dbReference>
<reference evidence="2 3" key="1">
    <citation type="journal article" date="2015" name="Stand. Genomic Sci.">
        <title>Genomic Encyclopedia of Bacterial and Archaeal Type Strains, Phase III: the genomes of soil and plant-associated and newly described type strains.</title>
        <authorList>
            <person name="Whitman W.B."/>
            <person name="Woyke T."/>
            <person name="Klenk H.P."/>
            <person name="Zhou Y."/>
            <person name="Lilburn T.G."/>
            <person name="Beck B.J."/>
            <person name="De Vos P."/>
            <person name="Vandamme P."/>
            <person name="Eisen J.A."/>
            <person name="Garrity G."/>
            <person name="Hugenholtz P."/>
            <person name="Kyrpides N.C."/>
        </authorList>
    </citation>
    <scope>NUCLEOTIDE SEQUENCE [LARGE SCALE GENOMIC DNA]</scope>
    <source>
        <strain evidence="2 3">CGMCC 1.10115</strain>
    </source>
</reference>
<feature type="transmembrane region" description="Helical" evidence="1">
    <location>
        <begin position="34"/>
        <end position="55"/>
    </location>
</feature>
<comment type="caution">
    <text evidence="2">The sequence shown here is derived from an EMBL/GenBank/DDBJ whole genome shotgun (WGS) entry which is preliminary data.</text>
</comment>
<organism evidence="2 3">
    <name type="scientific">Cytobacillus oceanisediminis</name>
    <dbReference type="NCBI Taxonomy" id="665099"/>
    <lineage>
        <taxon>Bacteria</taxon>
        <taxon>Bacillati</taxon>
        <taxon>Bacillota</taxon>
        <taxon>Bacilli</taxon>
        <taxon>Bacillales</taxon>
        <taxon>Bacillaceae</taxon>
        <taxon>Cytobacillus</taxon>
    </lineage>
</organism>
<evidence type="ECO:0000313" key="2">
    <source>
        <dbReference type="EMBL" id="TWH83138.1"/>
    </source>
</evidence>